<organism evidence="1 2">
    <name type="scientific">Novilysobacter selenitireducens</name>
    <dbReference type="NCBI Taxonomy" id="2872639"/>
    <lineage>
        <taxon>Bacteria</taxon>
        <taxon>Pseudomonadati</taxon>
        <taxon>Pseudomonadota</taxon>
        <taxon>Gammaproteobacteria</taxon>
        <taxon>Lysobacterales</taxon>
        <taxon>Lysobacteraceae</taxon>
        <taxon>Novilysobacter</taxon>
    </lineage>
</organism>
<reference evidence="1 2" key="1">
    <citation type="submission" date="2021-09" db="EMBL/GenBank/DDBJ databases">
        <title>Lysobacter sp. 13A isolated from the river sediment.</title>
        <authorList>
            <person name="Liu H."/>
            <person name="Li S."/>
            <person name="Mao S."/>
        </authorList>
    </citation>
    <scope>NUCLEOTIDE SEQUENCE [LARGE SCALE GENOMIC DNA]</scope>
    <source>
        <strain evidence="1 2">13A</strain>
    </source>
</reference>
<keyword evidence="2" id="KW-1185">Reference proteome</keyword>
<proteinExistence type="predicted"/>
<dbReference type="EMBL" id="JAINZW010000001">
    <property type="protein sequence ID" value="MBZ4038282.1"/>
    <property type="molecule type" value="Genomic_DNA"/>
</dbReference>
<dbReference type="RefSeq" id="WP_223674478.1">
    <property type="nucleotide sequence ID" value="NZ_JAINZW010000001.1"/>
</dbReference>
<dbReference type="InterPro" id="IPR021747">
    <property type="entry name" value="DUF3313"/>
</dbReference>
<gene>
    <name evidence="1" type="ORF">K6753_01865</name>
</gene>
<evidence type="ECO:0000313" key="1">
    <source>
        <dbReference type="EMBL" id="MBZ4038282.1"/>
    </source>
</evidence>
<sequence>MDLARSLTPLAIACCLLAGLALGGVGGLRAQAPAPQVTEEGLQLQTSKDARLVYLKPGATFDQYDRVVILDTLVEFSEDWQRDYNANVMGVQGRVSTRHMDRAKADVAAAFKKVFTEELQKDGGYQVVESAAPDVLVLRPAILNLQVTAPDLMTSDVRTAIVNSAGQMTLYLELWDPTTNTLLARIMDAQADDSFGGMGQRANRVTNQAAMNDILKDWARKLRKHLDAAHRR</sequence>
<dbReference type="Proteomes" id="UP001430954">
    <property type="component" value="Unassembled WGS sequence"/>
</dbReference>
<evidence type="ECO:0000313" key="2">
    <source>
        <dbReference type="Proteomes" id="UP001430954"/>
    </source>
</evidence>
<name>A0ABS7T351_9GAMM</name>
<comment type="caution">
    <text evidence="1">The sequence shown here is derived from an EMBL/GenBank/DDBJ whole genome shotgun (WGS) entry which is preliminary data.</text>
</comment>
<protein>
    <submittedName>
        <fullName evidence="1">DUF3313 domain-containing protein</fullName>
    </submittedName>
</protein>
<dbReference type="Pfam" id="PF11769">
    <property type="entry name" value="DUF3313"/>
    <property type="match status" value="1"/>
</dbReference>
<accession>A0ABS7T351</accession>